<evidence type="ECO:0000256" key="1">
    <source>
        <dbReference type="SAM" id="MobiDB-lite"/>
    </source>
</evidence>
<keyword evidence="2" id="KW-1133">Transmembrane helix</keyword>
<feature type="compositionally biased region" description="Acidic residues" evidence="1">
    <location>
        <begin position="33"/>
        <end position="47"/>
    </location>
</feature>
<dbReference type="Proteomes" id="UP000621454">
    <property type="component" value="Unassembled WGS sequence"/>
</dbReference>
<name>A0A916X008_9ACTN</name>
<dbReference type="Pfam" id="PF13845">
    <property type="entry name" value="Septum_form"/>
    <property type="match status" value="1"/>
</dbReference>
<evidence type="ECO:0000256" key="2">
    <source>
        <dbReference type="SAM" id="Phobius"/>
    </source>
</evidence>
<keyword evidence="2" id="KW-0472">Membrane</keyword>
<protein>
    <recommendedName>
        <fullName evidence="3">Septum formation-related domain-containing protein</fullName>
    </recommendedName>
</protein>
<organism evidence="4 5">
    <name type="scientific">Gordonia jinhuaensis</name>
    <dbReference type="NCBI Taxonomy" id="1517702"/>
    <lineage>
        <taxon>Bacteria</taxon>
        <taxon>Bacillati</taxon>
        <taxon>Actinomycetota</taxon>
        <taxon>Actinomycetes</taxon>
        <taxon>Mycobacteriales</taxon>
        <taxon>Gordoniaceae</taxon>
        <taxon>Gordonia</taxon>
    </lineage>
</organism>
<reference evidence="4" key="1">
    <citation type="journal article" date="2014" name="Int. J. Syst. Evol. Microbiol.">
        <title>Complete genome sequence of Corynebacterium casei LMG S-19264T (=DSM 44701T), isolated from a smear-ripened cheese.</title>
        <authorList>
            <consortium name="US DOE Joint Genome Institute (JGI-PGF)"/>
            <person name="Walter F."/>
            <person name="Albersmeier A."/>
            <person name="Kalinowski J."/>
            <person name="Ruckert C."/>
        </authorList>
    </citation>
    <scope>NUCLEOTIDE SEQUENCE</scope>
    <source>
        <strain evidence="4">CGMCC 1.12827</strain>
    </source>
</reference>
<feature type="region of interest" description="Disordered" evidence="1">
    <location>
        <begin position="373"/>
        <end position="409"/>
    </location>
</feature>
<evidence type="ECO:0000313" key="4">
    <source>
        <dbReference type="EMBL" id="GGB43150.1"/>
    </source>
</evidence>
<dbReference type="EMBL" id="BMGC01000034">
    <property type="protein sequence ID" value="GGB43150.1"/>
    <property type="molecule type" value="Genomic_DNA"/>
</dbReference>
<feature type="compositionally biased region" description="Pro residues" evidence="1">
    <location>
        <begin position="400"/>
        <end position="409"/>
    </location>
</feature>
<comment type="caution">
    <text evidence="4">The sequence shown here is derived from an EMBL/GenBank/DDBJ whole genome shotgun (WGS) entry which is preliminary data.</text>
</comment>
<accession>A0A916X008</accession>
<sequence length="409" mass="42722">MSDPHSRDPHAEPDAHDAGDSADAQAYSAYPDGYDDAEDFDDADDYGPEPADRQSWKSHLAASPVRLVLAAIVVGAVVAGCIVAALGGFGDKGDVATSSIGESQRGPDKNAFNQSVPGDCLTWPADNPGKPSKVDCAQQHYFEVAGVTDTSAYPGTEFSSNAPWPGTDWFSTFRDEHCPTAVSAYLGGKLDPQGRFSVGLMYPSAEQWSDGERALRCGLQLSDSQGRLQPFLGKVGSQDQSLQWPAGTCIGINAQRQPTDAVACSEPHAFQVTAVVDLSGTFGAANSGAPAPSVDKQNAQLTKICPDLTDTFFGGDAKFAKTTLNVQWSTIAEPSWAAGSRKVVCYVGLPDAGGFATLVGDARQTLLINGKIPNPPPAQPPGRILPTAVPLPGGVEPNPTEMPAPNPVG</sequence>
<evidence type="ECO:0000313" key="5">
    <source>
        <dbReference type="Proteomes" id="UP000621454"/>
    </source>
</evidence>
<dbReference type="RefSeq" id="WP_188587895.1">
    <property type="nucleotide sequence ID" value="NZ_BMGC01000034.1"/>
</dbReference>
<dbReference type="InterPro" id="IPR026004">
    <property type="entry name" value="Septum_form"/>
</dbReference>
<feature type="domain" description="Septum formation-related" evidence="3">
    <location>
        <begin position="117"/>
        <end position="345"/>
    </location>
</feature>
<dbReference type="AlphaFoldDB" id="A0A916X008"/>
<feature type="compositionally biased region" description="Basic and acidic residues" evidence="1">
    <location>
        <begin position="1"/>
        <end position="19"/>
    </location>
</feature>
<gene>
    <name evidence="4" type="ORF">GCM10011489_33310</name>
</gene>
<proteinExistence type="predicted"/>
<evidence type="ECO:0000259" key="3">
    <source>
        <dbReference type="Pfam" id="PF13845"/>
    </source>
</evidence>
<feature type="transmembrane region" description="Helical" evidence="2">
    <location>
        <begin position="67"/>
        <end position="89"/>
    </location>
</feature>
<feature type="region of interest" description="Disordered" evidence="1">
    <location>
        <begin position="1"/>
        <end position="55"/>
    </location>
</feature>
<reference evidence="4" key="2">
    <citation type="submission" date="2020-09" db="EMBL/GenBank/DDBJ databases">
        <authorList>
            <person name="Sun Q."/>
            <person name="Zhou Y."/>
        </authorList>
    </citation>
    <scope>NUCLEOTIDE SEQUENCE</scope>
    <source>
        <strain evidence="4">CGMCC 1.12827</strain>
    </source>
</reference>
<keyword evidence="5" id="KW-1185">Reference proteome</keyword>
<keyword evidence="2" id="KW-0812">Transmembrane</keyword>